<dbReference type="RefSeq" id="WP_101193593.1">
    <property type="nucleotide sequence ID" value="NZ_JAYRKZ010000021.1"/>
</dbReference>
<protein>
    <submittedName>
        <fullName evidence="1">Uncharacterized protein</fullName>
    </submittedName>
</protein>
<name>A0A2I0CNX7_9PSED</name>
<accession>A0A2I0CNX7</accession>
<gene>
    <name evidence="1" type="ORF">CW360_09990</name>
</gene>
<sequence length="81" mass="8918">MSRITDRQAFEMIQQRAEVLASAGKGLEAIGRLLGADDSEHEISEEDRYGLAHAVAAIGALVFERANEAWGYAAPDREQWT</sequence>
<organism evidence="1 2">
    <name type="scientific">Pseudomonas fluvialis</name>
    <dbReference type="NCBI Taxonomy" id="1793966"/>
    <lineage>
        <taxon>Bacteria</taxon>
        <taxon>Pseudomonadati</taxon>
        <taxon>Pseudomonadota</taxon>
        <taxon>Gammaproteobacteria</taxon>
        <taxon>Pseudomonadales</taxon>
        <taxon>Pseudomonadaceae</taxon>
        <taxon>Pseudomonas</taxon>
    </lineage>
</organism>
<dbReference type="EMBL" id="PIYS01000018">
    <property type="protein sequence ID" value="PKF70849.1"/>
    <property type="molecule type" value="Genomic_DNA"/>
</dbReference>
<proteinExistence type="predicted"/>
<dbReference type="AlphaFoldDB" id="A0A2I0CNX7"/>
<comment type="caution">
    <text evidence="1">The sequence shown here is derived from an EMBL/GenBank/DDBJ whole genome shotgun (WGS) entry which is preliminary data.</text>
</comment>
<reference evidence="2" key="1">
    <citation type="submission" date="2017-12" db="EMBL/GenBank/DDBJ databases">
        <authorList>
            <person name="Yu X.-Y."/>
        </authorList>
    </citation>
    <scope>NUCLEOTIDE SEQUENCE [LARGE SCALE GENOMIC DNA]</scope>
    <source>
        <strain evidence="2">ZYSR67-Z</strain>
    </source>
</reference>
<evidence type="ECO:0000313" key="2">
    <source>
        <dbReference type="Proteomes" id="UP000242861"/>
    </source>
</evidence>
<dbReference type="Proteomes" id="UP000242861">
    <property type="component" value="Unassembled WGS sequence"/>
</dbReference>
<evidence type="ECO:0000313" key="1">
    <source>
        <dbReference type="EMBL" id="PKF70849.1"/>
    </source>
</evidence>